<feature type="transmembrane region" description="Helical" evidence="1">
    <location>
        <begin position="117"/>
        <end position="139"/>
    </location>
</feature>
<feature type="transmembrane region" description="Helical" evidence="1">
    <location>
        <begin position="145"/>
        <end position="166"/>
    </location>
</feature>
<accession>A0ABN0RE36</accession>
<feature type="transmembrane region" description="Helical" evidence="1">
    <location>
        <begin position="72"/>
        <end position="96"/>
    </location>
</feature>
<dbReference type="InterPro" id="IPR021354">
    <property type="entry name" value="DUF2975"/>
</dbReference>
<protein>
    <recommendedName>
        <fullName evidence="4">DUF2975 domain-containing protein</fullName>
    </recommendedName>
</protein>
<proteinExistence type="predicted"/>
<keyword evidence="1" id="KW-1133">Transmembrane helix</keyword>
<name>A0ABN0RE36_9LIST</name>
<keyword evidence="1" id="KW-0472">Membrane</keyword>
<comment type="caution">
    <text evidence="2">The sequence shown here is derived from an EMBL/GenBank/DDBJ whole genome shotgun (WGS) entry which is preliminary data.</text>
</comment>
<gene>
    <name evidence="2" type="ORF">MFLO_10828</name>
</gene>
<feature type="transmembrane region" description="Helical" evidence="1">
    <location>
        <begin position="12"/>
        <end position="34"/>
    </location>
</feature>
<organism evidence="2 3">
    <name type="scientific">Listeria floridensis FSL S10-1187</name>
    <dbReference type="NCBI Taxonomy" id="1265817"/>
    <lineage>
        <taxon>Bacteria</taxon>
        <taxon>Bacillati</taxon>
        <taxon>Bacillota</taxon>
        <taxon>Bacilli</taxon>
        <taxon>Bacillales</taxon>
        <taxon>Listeriaceae</taxon>
        <taxon>Listeria</taxon>
    </lineage>
</organism>
<evidence type="ECO:0008006" key="4">
    <source>
        <dbReference type="Google" id="ProtNLM"/>
    </source>
</evidence>
<dbReference type="EMBL" id="AODF01000024">
    <property type="protein sequence ID" value="EUJ30311.1"/>
    <property type="molecule type" value="Genomic_DNA"/>
</dbReference>
<dbReference type="RefSeq" id="WP_036097725.1">
    <property type="nucleotide sequence ID" value="NZ_AODF01000024.1"/>
</dbReference>
<dbReference type="Proteomes" id="UP000019249">
    <property type="component" value="Unassembled WGS sequence"/>
</dbReference>
<dbReference type="Pfam" id="PF11188">
    <property type="entry name" value="DUF2975"/>
    <property type="match status" value="1"/>
</dbReference>
<keyword evidence="3" id="KW-1185">Reference proteome</keyword>
<reference evidence="2 3" key="1">
    <citation type="journal article" date="2014" name="Int. J. Syst. Evol. Microbiol.">
        <title>Listeria floridensis sp. nov., Listeria aquatica sp. nov., Listeria cornellensis sp. nov., Listeria riparia sp. nov. and Listeria grandensis sp. nov., from agricultural and natural environments.</title>
        <authorList>
            <person name="den Bakker H.C."/>
            <person name="Warchocki S."/>
            <person name="Wright E.M."/>
            <person name="Allred A.F."/>
            <person name="Ahlstrom C."/>
            <person name="Manuel C.S."/>
            <person name="Stasiewicz M.J."/>
            <person name="Burrell A."/>
            <person name="Roof S."/>
            <person name="Strawn L."/>
            <person name="Fortes E.D."/>
            <person name="Nightingale K.K."/>
            <person name="Kephart D."/>
            <person name="Wiedmann M."/>
        </authorList>
    </citation>
    <scope>NUCLEOTIDE SEQUENCE [LARGE SCALE GENOMIC DNA]</scope>
    <source>
        <strain evidence="2 3">FSL S10-1187</strain>
    </source>
</reference>
<sequence length="179" mass="20686">MKKIRIQQISFMLSVLCKLVAVGSLIIALISIIAKFSGADLTKNMLEDESGFFFTFQKTVESSFNLSVRESWIFMIVMLVSASLLTFLFWTFGRILQDLSKRFKPFEEKQVTRLRKISWVLLVYAIIPQLLFSILYTLFMPGYYVRIGVGATFFFALLFFCLTEVFRYGAELQKAKDEA</sequence>
<evidence type="ECO:0000256" key="1">
    <source>
        <dbReference type="SAM" id="Phobius"/>
    </source>
</evidence>
<evidence type="ECO:0000313" key="2">
    <source>
        <dbReference type="EMBL" id="EUJ30311.1"/>
    </source>
</evidence>
<evidence type="ECO:0000313" key="3">
    <source>
        <dbReference type="Proteomes" id="UP000019249"/>
    </source>
</evidence>
<keyword evidence="1" id="KW-0812">Transmembrane</keyword>